<proteinExistence type="predicted"/>
<name>B4JL46_DROGR</name>
<feature type="signal peptide" evidence="1">
    <location>
        <begin position="1"/>
        <end position="29"/>
    </location>
</feature>
<dbReference type="eggNOG" id="ENOG502S8WI">
    <property type="taxonomic scope" value="Eukaryota"/>
</dbReference>
<dbReference type="HOGENOM" id="CLU_1760739_0_0_1"/>
<evidence type="ECO:0000313" key="2">
    <source>
        <dbReference type="EMBL" id="EDW00299.1"/>
    </source>
</evidence>
<accession>B4JL46</accession>
<organism evidence="3">
    <name type="scientific">Drosophila grimshawi</name>
    <name type="common">Hawaiian fruit fly</name>
    <name type="synonym">Idiomyia grimshawi</name>
    <dbReference type="NCBI Taxonomy" id="7222"/>
    <lineage>
        <taxon>Eukaryota</taxon>
        <taxon>Metazoa</taxon>
        <taxon>Ecdysozoa</taxon>
        <taxon>Arthropoda</taxon>
        <taxon>Hexapoda</taxon>
        <taxon>Insecta</taxon>
        <taxon>Pterygota</taxon>
        <taxon>Neoptera</taxon>
        <taxon>Endopterygota</taxon>
        <taxon>Diptera</taxon>
        <taxon>Brachycera</taxon>
        <taxon>Muscomorpha</taxon>
        <taxon>Ephydroidea</taxon>
        <taxon>Drosophilidae</taxon>
        <taxon>Drosophila</taxon>
        <taxon>Hawaiian Drosophila</taxon>
    </lineage>
</organism>
<evidence type="ECO:0000256" key="1">
    <source>
        <dbReference type="SAM" id="SignalP"/>
    </source>
</evidence>
<gene>
    <name evidence="2" type="primary">Dgri\GH11933</name>
    <name evidence="2" type="ORF">Dgri_GH11933</name>
</gene>
<keyword evidence="3" id="KW-1185">Reference proteome</keyword>
<dbReference type="EMBL" id="CH916370">
    <property type="protein sequence ID" value="EDW00299.1"/>
    <property type="molecule type" value="Genomic_DNA"/>
</dbReference>
<keyword evidence="1" id="KW-0732">Signal</keyword>
<dbReference type="InParanoid" id="B4JL46"/>
<feature type="chain" id="PRO_5002812469" evidence="1">
    <location>
        <begin position="30"/>
        <end position="131"/>
    </location>
</feature>
<reference evidence="2 3" key="1">
    <citation type="journal article" date="2007" name="Nature">
        <title>Evolution of genes and genomes on the Drosophila phylogeny.</title>
        <authorList>
            <consortium name="Drosophila 12 Genomes Consortium"/>
            <person name="Clark A.G."/>
            <person name="Eisen M.B."/>
            <person name="Smith D.R."/>
            <person name="Bergman C.M."/>
            <person name="Oliver B."/>
            <person name="Markow T.A."/>
            <person name="Kaufman T.C."/>
            <person name="Kellis M."/>
            <person name="Gelbart W."/>
            <person name="Iyer V.N."/>
            <person name="Pollard D.A."/>
            <person name="Sackton T.B."/>
            <person name="Larracuente A.M."/>
            <person name="Singh N.D."/>
            <person name="Abad J.P."/>
            <person name="Abt D.N."/>
            <person name="Adryan B."/>
            <person name="Aguade M."/>
            <person name="Akashi H."/>
            <person name="Anderson W.W."/>
            <person name="Aquadro C.F."/>
            <person name="Ardell D.H."/>
            <person name="Arguello R."/>
            <person name="Artieri C.G."/>
            <person name="Barbash D.A."/>
            <person name="Barker D."/>
            <person name="Barsanti P."/>
            <person name="Batterham P."/>
            <person name="Batzoglou S."/>
            <person name="Begun D."/>
            <person name="Bhutkar A."/>
            <person name="Blanco E."/>
            <person name="Bosak S.A."/>
            <person name="Bradley R.K."/>
            <person name="Brand A.D."/>
            <person name="Brent M.R."/>
            <person name="Brooks A.N."/>
            <person name="Brown R.H."/>
            <person name="Butlin R.K."/>
            <person name="Caggese C."/>
            <person name="Calvi B.R."/>
            <person name="Bernardo de Carvalho A."/>
            <person name="Caspi A."/>
            <person name="Castrezana S."/>
            <person name="Celniker S.E."/>
            <person name="Chang J.L."/>
            <person name="Chapple C."/>
            <person name="Chatterji S."/>
            <person name="Chinwalla A."/>
            <person name="Civetta A."/>
            <person name="Clifton S.W."/>
            <person name="Comeron J.M."/>
            <person name="Costello J.C."/>
            <person name="Coyne J.A."/>
            <person name="Daub J."/>
            <person name="David R.G."/>
            <person name="Delcher A.L."/>
            <person name="Delehaunty K."/>
            <person name="Do C.B."/>
            <person name="Ebling H."/>
            <person name="Edwards K."/>
            <person name="Eickbush T."/>
            <person name="Evans J.D."/>
            <person name="Filipski A."/>
            <person name="Findeiss S."/>
            <person name="Freyhult E."/>
            <person name="Fulton L."/>
            <person name="Fulton R."/>
            <person name="Garcia A.C."/>
            <person name="Gardiner A."/>
            <person name="Garfield D.A."/>
            <person name="Garvin B.E."/>
            <person name="Gibson G."/>
            <person name="Gilbert D."/>
            <person name="Gnerre S."/>
            <person name="Godfrey J."/>
            <person name="Good R."/>
            <person name="Gotea V."/>
            <person name="Gravely B."/>
            <person name="Greenberg A.J."/>
            <person name="Griffiths-Jones S."/>
            <person name="Gross S."/>
            <person name="Guigo R."/>
            <person name="Gustafson E.A."/>
            <person name="Haerty W."/>
            <person name="Hahn M.W."/>
            <person name="Halligan D.L."/>
            <person name="Halpern A.L."/>
            <person name="Halter G.M."/>
            <person name="Han M.V."/>
            <person name="Heger A."/>
            <person name="Hillier L."/>
            <person name="Hinrichs A.S."/>
            <person name="Holmes I."/>
            <person name="Hoskins R.A."/>
            <person name="Hubisz M.J."/>
            <person name="Hultmark D."/>
            <person name="Huntley M.A."/>
            <person name="Jaffe D.B."/>
            <person name="Jagadeeshan S."/>
            <person name="Jeck W.R."/>
            <person name="Johnson J."/>
            <person name="Jones C.D."/>
            <person name="Jordan W.C."/>
            <person name="Karpen G.H."/>
            <person name="Kataoka E."/>
            <person name="Keightley P.D."/>
            <person name="Kheradpour P."/>
            <person name="Kirkness E.F."/>
            <person name="Koerich L.B."/>
            <person name="Kristiansen K."/>
            <person name="Kudrna D."/>
            <person name="Kulathinal R.J."/>
            <person name="Kumar S."/>
            <person name="Kwok R."/>
            <person name="Lander E."/>
            <person name="Langley C.H."/>
            <person name="Lapoint R."/>
            <person name="Lazzaro B.P."/>
            <person name="Lee S.J."/>
            <person name="Levesque L."/>
            <person name="Li R."/>
            <person name="Lin C.F."/>
            <person name="Lin M.F."/>
            <person name="Lindblad-Toh K."/>
            <person name="Llopart A."/>
            <person name="Long M."/>
            <person name="Low L."/>
            <person name="Lozovsky E."/>
            <person name="Lu J."/>
            <person name="Luo M."/>
            <person name="Machado C.A."/>
            <person name="Makalowski W."/>
            <person name="Marzo M."/>
            <person name="Matsuda M."/>
            <person name="Matzkin L."/>
            <person name="McAllister B."/>
            <person name="McBride C.S."/>
            <person name="McKernan B."/>
            <person name="McKernan K."/>
            <person name="Mendez-Lago M."/>
            <person name="Minx P."/>
            <person name="Mollenhauer M.U."/>
            <person name="Montooth K."/>
            <person name="Mount S.M."/>
            <person name="Mu X."/>
            <person name="Myers E."/>
            <person name="Negre B."/>
            <person name="Newfeld S."/>
            <person name="Nielsen R."/>
            <person name="Noor M.A."/>
            <person name="O'Grady P."/>
            <person name="Pachter L."/>
            <person name="Papaceit M."/>
            <person name="Parisi M.J."/>
            <person name="Parisi M."/>
            <person name="Parts L."/>
            <person name="Pedersen J.S."/>
            <person name="Pesole G."/>
            <person name="Phillippy A.M."/>
            <person name="Ponting C.P."/>
            <person name="Pop M."/>
            <person name="Porcelli D."/>
            <person name="Powell J.R."/>
            <person name="Prohaska S."/>
            <person name="Pruitt K."/>
            <person name="Puig M."/>
            <person name="Quesneville H."/>
            <person name="Ram K.R."/>
            <person name="Rand D."/>
            <person name="Rasmussen M.D."/>
            <person name="Reed L.K."/>
            <person name="Reenan R."/>
            <person name="Reily A."/>
            <person name="Remington K.A."/>
            <person name="Rieger T.T."/>
            <person name="Ritchie M.G."/>
            <person name="Robin C."/>
            <person name="Rogers Y.H."/>
            <person name="Rohde C."/>
            <person name="Rozas J."/>
            <person name="Rubenfield M.J."/>
            <person name="Ruiz A."/>
            <person name="Russo S."/>
            <person name="Salzberg S.L."/>
            <person name="Sanchez-Gracia A."/>
            <person name="Saranga D.J."/>
            <person name="Sato H."/>
            <person name="Schaeffer S.W."/>
            <person name="Schatz M.C."/>
            <person name="Schlenke T."/>
            <person name="Schwartz R."/>
            <person name="Segarra C."/>
            <person name="Singh R.S."/>
            <person name="Sirot L."/>
            <person name="Sirota M."/>
            <person name="Sisneros N.B."/>
            <person name="Smith C.D."/>
            <person name="Smith T.F."/>
            <person name="Spieth J."/>
            <person name="Stage D.E."/>
            <person name="Stark A."/>
            <person name="Stephan W."/>
            <person name="Strausberg R.L."/>
            <person name="Strempel S."/>
            <person name="Sturgill D."/>
            <person name="Sutton G."/>
            <person name="Sutton G.G."/>
            <person name="Tao W."/>
            <person name="Teichmann S."/>
            <person name="Tobari Y.N."/>
            <person name="Tomimura Y."/>
            <person name="Tsolas J.M."/>
            <person name="Valente V.L."/>
            <person name="Venter E."/>
            <person name="Venter J.C."/>
            <person name="Vicario S."/>
            <person name="Vieira F.G."/>
            <person name="Vilella A.J."/>
            <person name="Villasante A."/>
            <person name="Walenz B."/>
            <person name="Wang J."/>
            <person name="Wasserman M."/>
            <person name="Watts T."/>
            <person name="Wilson D."/>
            <person name="Wilson R.K."/>
            <person name="Wing R.A."/>
            <person name="Wolfner M.F."/>
            <person name="Wong A."/>
            <person name="Wong G.K."/>
            <person name="Wu C.I."/>
            <person name="Wu G."/>
            <person name="Yamamoto D."/>
            <person name="Yang H.P."/>
            <person name="Yang S.P."/>
            <person name="Yorke J.A."/>
            <person name="Yoshida K."/>
            <person name="Zdobnov E."/>
            <person name="Zhang P."/>
            <person name="Zhang Y."/>
            <person name="Zimin A.V."/>
            <person name="Baldwin J."/>
            <person name="Abdouelleil A."/>
            <person name="Abdulkadir J."/>
            <person name="Abebe A."/>
            <person name="Abera B."/>
            <person name="Abreu J."/>
            <person name="Acer S.C."/>
            <person name="Aftuck L."/>
            <person name="Alexander A."/>
            <person name="An P."/>
            <person name="Anderson E."/>
            <person name="Anderson S."/>
            <person name="Arachi H."/>
            <person name="Azer M."/>
            <person name="Bachantsang P."/>
            <person name="Barry A."/>
            <person name="Bayul T."/>
            <person name="Berlin A."/>
            <person name="Bessette D."/>
            <person name="Bloom T."/>
            <person name="Blye J."/>
            <person name="Boguslavskiy L."/>
            <person name="Bonnet C."/>
            <person name="Boukhgalter B."/>
            <person name="Bourzgui I."/>
            <person name="Brown A."/>
            <person name="Cahill P."/>
            <person name="Channer S."/>
            <person name="Cheshatsang Y."/>
            <person name="Chuda L."/>
            <person name="Citroen M."/>
            <person name="Collymore A."/>
            <person name="Cooke P."/>
            <person name="Costello M."/>
            <person name="D'Aco K."/>
            <person name="Daza R."/>
            <person name="De Haan G."/>
            <person name="DeGray S."/>
            <person name="DeMaso C."/>
            <person name="Dhargay N."/>
            <person name="Dooley K."/>
            <person name="Dooley E."/>
            <person name="Doricent M."/>
            <person name="Dorje P."/>
            <person name="Dorjee K."/>
            <person name="Dupes A."/>
            <person name="Elong R."/>
            <person name="Falk J."/>
            <person name="Farina A."/>
            <person name="Faro S."/>
            <person name="Ferguson D."/>
            <person name="Fisher S."/>
            <person name="Foley C.D."/>
            <person name="Franke A."/>
            <person name="Friedrich D."/>
            <person name="Gadbois L."/>
            <person name="Gearin G."/>
            <person name="Gearin C.R."/>
            <person name="Giannoukos G."/>
            <person name="Goode T."/>
            <person name="Graham J."/>
            <person name="Grandbois E."/>
            <person name="Grewal S."/>
            <person name="Gyaltsen K."/>
            <person name="Hafez N."/>
            <person name="Hagos B."/>
            <person name="Hall J."/>
            <person name="Henson C."/>
            <person name="Hollinger A."/>
            <person name="Honan T."/>
            <person name="Huard M.D."/>
            <person name="Hughes L."/>
            <person name="Hurhula B."/>
            <person name="Husby M.E."/>
            <person name="Kamat A."/>
            <person name="Kanga B."/>
            <person name="Kashin S."/>
            <person name="Khazanovich D."/>
            <person name="Kisner P."/>
            <person name="Lance K."/>
            <person name="Lara M."/>
            <person name="Lee W."/>
            <person name="Lennon N."/>
            <person name="Letendre F."/>
            <person name="LeVine R."/>
            <person name="Lipovsky A."/>
            <person name="Liu X."/>
            <person name="Liu J."/>
            <person name="Liu S."/>
            <person name="Lokyitsang T."/>
            <person name="Lokyitsang Y."/>
            <person name="Lubonja R."/>
            <person name="Lui A."/>
            <person name="MacDonald P."/>
            <person name="Magnisalis V."/>
            <person name="Maru K."/>
            <person name="Matthews C."/>
            <person name="McCusker W."/>
            <person name="McDonough S."/>
            <person name="Mehta T."/>
            <person name="Meldrim J."/>
            <person name="Meneus L."/>
            <person name="Mihai O."/>
            <person name="Mihalev A."/>
            <person name="Mihova T."/>
            <person name="Mittelman R."/>
            <person name="Mlenga V."/>
            <person name="Montmayeur A."/>
            <person name="Mulrain L."/>
            <person name="Navidi A."/>
            <person name="Naylor J."/>
            <person name="Negash T."/>
            <person name="Nguyen T."/>
            <person name="Nguyen N."/>
            <person name="Nicol R."/>
            <person name="Norbu C."/>
            <person name="Norbu N."/>
            <person name="Novod N."/>
            <person name="O'Neill B."/>
            <person name="Osman S."/>
            <person name="Markiewicz E."/>
            <person name="Oyono O.L."/>
            <person name="Patti C."/>
            <person name="Phunkhang P."/>
            <person name="Pierre F."/>
            <person name="Priest M."/>
            <person name="Raghuraman S."/>
            <person name="Rege F."/>
            <person name="Reyes R."/>
            <person name="Rise C."/>
            <person name="Rogov P."/>
            <person name="Ross K."/>
            <person name="Ryan E."/>
            <person name="Settipalli S."/>
            <person name="Shea T."/>
            <person name="Sherpa N."/>
            <person name="Shi L."/>
            <person name="Shih D."/>
            <person name="Sparrow T."/>
            <person name="Spaulding J."/>
            <person name="Stalker J."/>
            <person name="Stange-Thomann N."/>
            <person name="Stavropoulos S."/>
            <person name="Stone C."/>
            <person name="Strader C."/>
            <person name="Tesfaye S."/>
            <person name="Thomson T."/>
            <person name="Thoulutsang Y."/>
            <person name="Thoulutsang D."/>
            <person name="Topham K."/>
            <person name="Topping I."/>
            <person name="Tsamla T."/>
            <person name="Vassiliev H."/>
            <person name="Vo A."/>
            <person name="Wangchuk T."/>
            <person name="Wangdi T."/>
            <person name="Weiand M."/>
            <person name="Wilkinson J."/>
            <person name="Wilson A."/>
            <person name="Yadav S."/>
            <person name="Young G."/>
            <person name="Yu Q."/>
            <person name="Zembek L."/>
            <person name="Zhong D."/>
            <person name="Zimmer A."/>
            <person name="Zwirko Z."/>
            <person name="Jaffe D.B."/>
            <person name="Alvarez P."/>
            <person name="Brockman W."/>
            <person name="Butler J."/>
            <person name="Chin C."/>
            <person name="Gnerre S."/>
            <person name="Grabherr M."/>
            <person name="Kleber M."/>
            <person name="Mauceli E."/>
            <person name="MacCallum I."/>
        </authorList>
    </citation>
    <scope>NUCLEOTIDE SEQUENCE [LARGE SCALE GENOMIC DNA]</scope>
    <source>
        <strain evidence="3">Tucson 15287-2541.00</strain>
    </source>
</reference>
<dbReference type="PhylomeDB" id="B4JL46"/>
<protein>
    <submittedName>
        <fullName evidence="2">GH11933</fullName>
    </submittedName>
</protein>
<dbReference type="Proteomes" id="UP000001070">
    <property type="component" value="Unassembled WGS sequence"/>
</dbReference>
<sequence>MPRLPGPELLRNRTVGIFLILWLSYSVSAKQQSNPGRQFGSPSFGNGLGISSNPGLGLGYPSSGAGQVCPLCDSSVYTYCSHKMVHDACCCDFPVHQPRPSQCVYFDCSLLYAKSCYEHALIKNCCCNNPY</sequence>
<dbReference type="AlphaFoldDB" id="B4JL46"/>
<dbReference type="OMA" id="CSHKMVH"/>
<evidence type="ECO:0000313" key="3">
    <source>
        <dbReference type="Proteomes" id="UP000001070"/>
    </source>
</evidence>